<protein>
    <submittedName>
        <fullName evidence="7">Uncharacterized protein</fullName>
    </submittedName>
</protein>
<comment type="caution">
    <text evidence="7">The sequence shown here is derived from an EMBL/GenBank/DDBJ whole genome shotgun (WGS) entry which is preliminary data.</text>
</comment>
<evidence type="ECO:0000313" key="7">
    <source>
        <dbReference type="EMBL" id="KAK9846317.1"/>
    </source>
</evidence>
<dbReference type="GO" id="GO:0016020">
    <property type="term" value="C:membrane"/>
    <property type="evidence" value="ECO:0007669"/>
    <property type="project" value="UniProtKB-SubCell"/>
</dbReference>
<reference evidence="7 8" key="1">
    <citation type="journal article" date="2024" name="Nat. Commun.">
        <title>Phylogenomics reveals the evolutionary origins of lichenization in chlorophyte algae.</title>
        <authorList>
            <person name="Puginier C."/>
            <person name="Libourel C."/>
            <person name="Otte J."/>
            <person name="Skaloud P."/>
            <person name="Haon M."/>
            <person name="Grisel S."/>
            <person name="Petersen M."/>
            <person name="Berrin J.G."/>
            <person name="Delaux P.M."/>
            <person name="Dal Grande F."/>
            <person name="Keller J."/>
        </authorList>
    </citation>
    <scope>NUCLEOTIDE SEQUENCE [LARGE SCALE GENOMIC DNA]</scope>
    <source>
        <strain evidence="7 8">SAG 245.80</strain>
    </source>
</reference>
<keyword evidence="5" id="KW-0472">Membrane</keyword>
<keyword evidence="6" id="KW-0732">Signal</keyword>
<dbReference type="AlphaFoldDB" id="A0AAW1SJ16"/>
<proteinExistence type="inferred from homology"/>
<evidence type="ECO:0000256" key="2">
    <source>
        <dbReference type="ARBA" id="ARBA00006824"/>
    </source>
</evidence>
<feature type="chain" id="PRO_5043452602" evidence="6">
    <location>
        <begin position="20"/>
        <end position="231"/>
    </location>
</feature>
<sequence length="231" mass="23960">MWAPVLSCAFFAALKVFEGQTGDLLHVCQDKVLVMVISNYILWPLANALNAHLVPEEHRKIAGHIITIIWNAWLSALLSQAAVLGGPAALAGHAGQAAAAAAAAAAVGHSATESVLASMDAMDVAQVSIPDSPFVHVSEAVGDFTAPLLNNVTAALEGAAALAHKLPGNLIEKAFSRSLDLINPLREFERTPSQRTATRILQRSDTATFLTCHLSSAATEAGSGIGVALAS</sequence>
<dbReference type="InterPro" id="IPR007248">
    <property type="entry name" value="Mpv17_PMP22"/>
</dbReference>
<keyword evidence="8" id="KW-1185">Reference proteome</keyword>
<keyword evidence="4" id="KW-1133">Transmembrane helix</keyword>
<dbReference type="Pfam" id="PF04117">
    <property type="entry name" value="Mpv17_PMP22"/>
    <property type="match status" value="1"/>
</dbReference>
<accession>A0AAW1SJ16</accession>
<feature type="signal peptide" evidence="6">
    <location>
        <begin position="1"/>
        <end position="19"/>
    </location>
</feature>
<comment type="similarity">
    <text evidence="2">Belongs to the peroxisomal membrane protein PXMP2/4 family.</text>
</comment>
<comment type="subcellular location">
    <subcellularLocation>
        <location evidence="1">Membrane</location>
        <topology evidence="1">Multi-pass membrane protein</topology>
    </subcellularLocation>
</comment>
<gene>
    <name evidence="7" type="ORF">WJX81_001427</name>
</gene>
<name>A0AAW1SJ16_9CHLO</name>
<dbReference type="EMBL" id="JALJOU010000001">
    <property type="protein sequence ID" value="KAK9846317.1"/>
    <property type="molecule type" value="Genomic_DNA"/>
</dbReference>
<dbReference type="Proteomes" id="UP001445335">
    <property type="component" value="Unassembled WGS sequence"/>
</dbReference>
<organism evidence="7 8">
    <name type="scientific">Elliptochloris bilobata</name>
    <dbReference type="NCBI Taxonomy" id="381761"/>
    <lineage>
        <taxon>Eukaryota</taxon>
        <taxon>Viridiplantae</taxon>
        <taxon>Chlorophyta</taxon>
        <taxon>core chlorophytes</taxon>
        <taxon>Trebouxiophyceae</taxon>
        <taxon>Trebouxiophyceae incertae sedis</taxon>
        <taxon>Elliptochloris clade</taxon>
        <taxon>Elliptochloris</taxon>
    </lineage>
</organism>
<evidence type="ECO:0000256" key="6">
    <source>
        <dbReference type="SAM" id="SignalP"/>
    </source>
</evidence>
<evidence type="ECO:0000256" key="5">
    <source>
        <dbReference type="ARBA" id="ARBA00023136"/>
    </source>
</evidence>
<keyword evidence="3" id="KW-0812">Transmembrane</keyword>
<evidence type="ECO:0000256" key="1">
    <source>
        <dbReference type="ARBA" id="ARBA00004141"/>
    </source>
</evidence>
<evidence type="ECO:0000256" key="4">
    <source>
        <dbReference type="ARBA" id="ARBA00022989"/>
    </source>
</evidence>
<evidence type="ECO:0000313" key="8">
    <source>
        <dbReference type="Proteomes" id="UP001445335"/>
    </source>
</evidence>
<evidence type="ECO:0000256" key="3">
    <source>
        <dbReference type="ARBA" id="ARBA00022692"/>
    </source>
</evidence>